<evidence type="ECO:0000256" key="1">
    <source>
        <dbReference type="SAM" id="SignalP"/>
    </source>
</evidence>
<organism evidence="2 3">
    <name type="scientific">Desulfatitalea alkaliphila</name>
    <dbReference type="NCBI Taxonomy" id="2929485"/>
    <lineage>
        <taxon>Bacteria</taxon>
        <taxon>Pseudomonadati</taxon>
        <taxon>Thermodesulfobacteriota</taxon>
        <taxon>Desulfobacteria</taxon>
        <taxon>Desulfobacterales</taxon>
        <taxon>Desulfosarcinaceae</taxon>
        <taxon>Desulfatitalea</taxon>
    </lineage>
</organism>
<comment type="caution">
    <text evidence="2">The sequence shown here is derived from an EMBL/GenBank/DDBJ whole genome shotgun (WGS) entry which is preliminary data.</text>
</comment>
<keyword evidence="3" id="KW-1185">Reference proteome</keyword>
<protein>
    <recommendedName>
        <fullName evidence="4">Flagellar assembly protein T N-terminal domain-containing protein</fullName>
    </recommendedName>
</protein>
<feature type="chain" id="PRO_5041243279" description="Flagellar assembly protein T N-terminal domain-containing protein" evidence="1">
    <location>
        <begin position="24"/>
        <end position="390"/>
    </location>
</feature>
<evidence type="ECO:0000313" key="2">
    <source>
        <dbReference type="EMBL" id="MCJ8499351.1"/>
    </source>
</evidence>
<dbReference type="RefSeq" id="WP_246902603.1">
    <property type="nucleotide sequence ID" value="NZ_JALJRB010000002.1"/>
</dbReference>
<sequence length="390" mass="41499">MRGIAGTVLLLLMVLSAPVAAWAQQAPRGDVTVHTVGDSRVRGGDVASAREEAIAAGLVAAVHQVLADLLPPETVAGNFQAINEGVLQSTDRFVRDYRMLAQSTVSGRYRALVRATVSADRIKEALRAAGIRLEARQYPSILFCIAESPVDTLAPRYWWDGRGGRDESVSGAALSRIFAAEGYPVVRPAAAVAAGYPPELRGPQAVALGREFKAEVVVVGLATAETAPQTDTGTAPAVRGTITARAYRVADGQQIAQTQRAVSVSREEPRIGGREALDNAATQAAADLSSQIDNAWTQLLAAGRPIEIVVHGITGHMADFVRFRSALGNLTGVDRLQIREMTGDAAILQVQYQGNARALAEALTQLPLDGFRVAIARTENDTIELQLVRR</sequence>
<gene>
    <name evidence="2" type="ORF">MRX98_02095</name>
</gene>
<dbReference type="Proteomes" id="UP001165427">
    <property type="component" value="Unassembled WGS sequence"/>
</dbReference>
<reference evidence="2" key="1">
    <citation type="submission" date="2022-04" db="EMBL/GenBank/DDBJ databases">
        <title>Desulfatitalea alkaliphila sp. nov., a novel anaerobic sulfate-reducing bacterium isolated from terrestrial mud volcano, Taman Peninsula, Russia.</title>
        <authorList>
            <person name="Khomyakova M.A."/>
            <person name="Merkel A.Y."/>
            <person name="Slobodkin A.I."/>
        </authorList>
    </citation>
    <scope>NUCLEOTIDE SEQUENCE</scope>
    <source>
        <strain evidence="2">M08but</strain>
    </source>
</reference>
<name>A0AA41UJG3_9BACT</name>
<evidence type="ECO:0008006" key="4">
    <source>
        <dbReference type="Google" id="ProtNLM"/>
    </source>
</evidence>
<dbReference type="EMBL" id="JALJRB010000002">
    <property type="protein sequence ID" value="MCJ8499351.1"/>
    <property type="molecule type" value="Genomic_DNA"/>
</dbReference>
<feature type="signal peptide" evidence="1">
    <location>
        <begin position="1"/>
        <end position="23"/>
    </location>
</feature>
<accession>A0AA41UJG3</accession>
<evidence type="ECO:0000313" key="3">
    <source>
        <dbReference type="Proteomes" id="UP001165427"/>
    </source>
</evidence>
<dbReference type="AlphaFoldDB" id="A0AA41UJG3"/>
<keyword evidence="1" id="KW-0732">Signal</keyword>
<proteinExistence type="predicted"/>